<dbReference type="Proteomes" id="UP000265515">
    <property type="component" value="Unassembled WGS sequence"/>
</dbReference>
<evidence type="ECO:0000256" key="3">
    <source>
        <dbReference type="ARBA" id="ARBA00022490"/>
    </source>
</evidence>
<keyword evidence="9" id="KW-1185">Reference proteome</keyword>
<dbReference type="GO" id="GO:0005874">
    <property type="term" value="C:microtubule"/>
    <property type="evidence" value="ECO:0007669"/>
    <property type="project" value="UniProtKB-KW"/>
</dbReference>
<proteinExistence type="inferred from homology"/>
<evidence type="ECO:0000256" key="6">
    <source>
        <dbReference type="SAM" id="MobiDB-lite"/>
    </source>
</evidence>
<protein>
    <recommendedName>
        <fullName evidence="7">TPX2 C-terminal domain-containing protein</fullName>
    </recommendedName>
</protein>
<comment type="subcellular location">
    <subcellularLocation>
        <location evidence="1">Cytoplasm</location>
        <location evidence="1">Cytoskeleton</location>
    </subcellularLocation>
</comment>
<dbReference type="InterPro" id="IPR044806">
    <property type="entry name" value="WVD2/WDL1-4"/>
</dbReference>
<dbReference type="Gramene" id="GBG63089">
    <property type="protein sequence ID" value="GBG63089"/>
    <property type="gene ID" value="CBR_g36575"/>
</dbReference>
<evidence type="ECO:0000256" key="4">
    <source>
        <dbReference type="ARBA" id="ARBA00022701"/>
    </source>
</evidence>
<feature type="compositionally biased region" description="Pro residues" evidence="6">
    <location>
        <begin position="368"/>
        <end position="380"/>
    </location>
</feature>
<organism evidence="8 9">
    <name type="scientific">Chara braunii</name>
    <name type="common">Braun's stonewort</name>
    <dbReference type="NCBI Taxonomy" id="69332"/>
    <lineage>
        <taxon>Eukaryota</taxon>
        <taxon>Viridiplantae</taxon>
        <taxon>Streptophyta</taxon>
        <taxon>Charophyceae</taxon>
        <taxon>Charales</taxon>
        <taxon>Characeae</taxon>
        <taxon>Chara</taxon>
    </lineage>
</organism>
<feature type="region of interest" description="Disordered" evidence="6">
    <location>
        <begin position="459"/>
        <end position="612"/>
    </location>
</feature>
<feature type="compositionally biased region" description="Low complexity" evidence="6">
    <location>
        <begin position="91"/>
        <end position="104"/>
    </location>
</feature>
<dbReference type="PANTHER" id="PTHR46372:SF2">
    <property type="entry name" value="PROTEIN WVD2-LIKE 3"/>
    <property type="match status" value="1"/>
</dbReference>
<feature type="compositionally biased region" description="Gly residues" evidence="6">
    <location>
        <begin position="172"/>
        <end position="182"/>
    </location>
</feature>
<accession>A0A388JZ55</accession>
<dbReference type="PANTHER" id="PTHR46372">
    <property type="entry name" value="PROTEIN WVD2-LIKE 3"/>
    <property type="match status" value="1"/>
</dbReference>
<dbReference type="OrthoDB" id="10690684at2759"/>
<dbReference type="STRING" id="69332.A0A388JZ55"/>
<feature type="region of interest" description="Disordered" evidence="6">
    <location>
        <begin position="31"/>
        <end position="382"/>
    </location>
</feature>
<evidence type="ECO:0000313" key="9">
    <source>
        <dbReference type="Proteomes" id="UP000265515"/>
    </source>
</evidence>
<dbReference type="Pfam" id="PF06886">
    <property type="entry name" value="TPX2"/>
    <property type="match status" value="1"/>
</dbReference>
<dbReference type="GO" id="GO:0000226">
    <property type="term" value="P:microtubule cytoskeleton organization"/>
    <property type="evidence" value="ECO:0007669"/>
    <property type="project" value="InterPro"/>
</dbReference>
<evidence type="ECO:0000256" key="1">
    <source>
        <dbReference type="ARBA" id="ARBA00004245"/>
    </source>
</evidence>
<feature type="compositionally biased region" description="Polar residues" evidence="6">
    <location>
        <begin position="555"/>
        <end position="581"/>
    </location>
</feature>
<comment type="similarity">
    <text evidence="2">Belongs to the TPX2 family.</text>
</comment>
<feature type="compositionally biased region" description="Basic and acidic residues" evidence="6">
    <location>
        <begin position="398"/>
        <end position="414"/>
    </location>
</feature>
<feature type="compositionally biased region" description="Low complexity" evidence="6">
    <location>
        <begin position="535"/>
        <end position="546"/>
    </location>
</feature>
<feature type="compositionally biased region" description="Gly residues" evidence="6">
    <location>
        <begin position="273"/>
        <end position="283"/>
    </location>
</feature>
<evidence type="ECO:0000256" key="2">
    <source>
        <dbReference type="ARBA" id="ARBA00005885"/>
    </source>
</evidence>
<dbReference type="InterPro" id="IPR027329">
    <property type="entry name" value="TPX2_C"/>
</dbReference>
<evidence type="ECO:0000259" key="7">
    <source>
        <dbReference type="Pfam" id="PF06886"/>
    </source>
</evidence>
<evidence type="ECO:0000256" key="5">
    <source>
        <dbReference type="ARBA" id="ARBA00023212"/>
    </source>
</evidence>
<sequence>MAPSGNNSMAMYESKLDSVMLQGAASGFSIADENSADDQQQHAHISNSATRVAEESDKVALASDSGSSAAATEPQPVSDSGTRKKSPSPPSGRRQPSRSPGFSSATSGKSSAGLKNVSSSKNVSSAAAAGRRDPNSAGTDAAAASLGGSKDRRSPPIRDREGASASGSRLGKYGGTKSGAGIGRDNNSKQVLQANGTVRVKGRRSFGDFPIHANGSSGQGERSPKALGSDRAPGASASASSLHAMSKRSGKLASSADSAALGKMKRAERGDEGGSGSPGGQQGSGELPSANSGSSIPRAHHPQQQSSHAVVGGLRGPGLHTVPVPFHFATDRRASTGGRPVSSPPAEMEKKPNQPSAGHLPSSLKAPKVPPKPSPKPATAPCPFKLESVRRHEAAMEKLKAEVHAKKSEEERQRTFRAQPVAAATPFVPHRSAVPPTHAKTFQFASTVRAEKRREFQMQLEEKENTKEGGGSAVDRRSSMEGKILHGGGGGGARTASPKLTRIKTRTEGTRTGNDRYGGSDAKKGAGRRGVVLTKSKSANASMSSSDGVGGTLSNGGDSNTPSDDSSDYRNQANDPVSGQSENGGGLREEVSVGTAVEMPQPQAAAEISASS</sequence>
<feature type="domain" description="TPX2 C-terminal" evidence="7">
    <location>
        <begin position="442"/>
        <end position="469"/>
    </location>
</feature>
<feature type="region of interest" description="Disordered" evidence="6">
    <location>
        <begin position="398"/>
        <end position="438"/>
    </location>
</feature>
<feature type="compositionally biased region" description="Basic and acidic residues" evidence="6">
    <location>
        <begin position="474"/>
        <end position="484"/>
    </location>
</feature>
<feature type="compositionally biased region" description="Low complexity" evidence="6">
    <location>
        <begin position="60"/>
        <end position="71"/>
    </location>
</feature>
<keyword evidence="3" id="KW-0963">Cytoplasm</keyword>
<keyword evidence="4" id="KW-0493">Microtubule</keyword>
<gene>
    <name evidence="8" type="ORF">CBR_g36575</name>
</gene>
<feature type="compositionally biased region" description="Basic and acidic residues" evidence="6">
    <location>
        <begin position="149"/>
        <end position="162"/>
    </location>
</feature>
<feature type="compositionally biased region" description="Low complexity" evidence="6">
    <location>
        <begin position="229"/>
        <end position="244"/>
    </location>
</feature>
<dbReference type="EMBL" id="BFEA01000035">
    <property type="protein sequence ID" value="GBG63089.1"/>
    <property type="molecule type" value="Genomic_DNA"/>
</dbReference>
<dbReference type="GO" id="GO:0008017">
    <property type="term" value="F:microtubule binding"/>
    <property type="evidence" value="ECO:0007669"/>
    <property type="project" value="InterPro"/>
</dbReference>
<evidence type="ECO:0000313" key="8">
    <source>
        <dbReference type="EMBL" id="GBG63089.1"/>
    </source>
</evidence>
<reference evidence="8 9" key="1">
    <citation type="journal article" date="2018" name="Cell">
        <title>The Chara Genome: Secondary Complexity and Implications for Plant Terrestrialization.</title>
        <authorList>
            <person name="Nishiyama T."/>
            <person name="Sakayama H."/>
            <person name="Vries J.D."/>
            <person name="Buschmann H."/>
            <person name="Saint-Marcoux D."/>
            <person name="Ullrich K.K."/>
            <person name="Haas F.B."/>
            <person name="Vanderstraeten L."/>
            <person name="Becker D."/>
            <person name="Lang D."/>
            <person name="Vosolsobe S."/>
            <person name="Rombauts S."/>
            <person name="Wilhelmsson P.K.I."/>
            <person name="Janitza P."/>
            <person name="Kern R."/>
            <person name="Heyl A."/>
            <person name="Rumpler F."/>
            <person name="Villalobos L.I.A.C."/>
            <person name="Clay J.M."/>
            <person name="Skokan R."/>
            <person name="Toyoda A."/>
            <person name="Suzuki Y."/>
            <person name="Kagoshima H."/>
            <person name="Schijlen E."/>
            <person name="Tajeshwar N."/>
            <person name="Catarino B."/>
            <person name="Hetherington A.J."/>
            <person name="Saltykova A."/>
            <person name="Bonnot C."/>
            <person name="Breuninger H."/>
            <person name="Symeonidi A."/>
            <person name="Radhakrishnan G.V."/>
            <person name="Van Nieuwerburgh F."/>
            <person name="Deforce D."/>
            <person name="Chang C."/>
            <person name="Karol K.G."/>
            <person name="Hedrich R."/>
            <person name="Ulvskov P."/>
            <person name="Glockner G."/>
            <person name="Delwiche C.F."/>
            <person name="Petrasek J."/>
            <person name="Van de Peer Y."/>
            <person name="Friml J."/>
            <person name="Beilby M."/>
            <person name="Dolan L."/>
            <person name="Kohara Y."/>
            <person name="Sugano S."/>
            <person name="Fujiyama A."/>
            <person name="Delaux P.-M."/>
            <person name="Quint M."/>
            <person name="TheiBen G."/>
            <person name="Hagemann M."/>
            <person name="Harholt J."/>
            <person name="Dunand C."/>
            <person name="Zachgo S."/>
            <person name="Langdale J."/>
            <person name="Maumus F."/>
            <person name="Straeten D.V.D."/>
            <person name="Gould S.B."/>
            <person name="Rensing S.A."/>
        </authorList>
    </citation>
    <scope>NUCLEOTIDE SEQUENCE [LARGE SCALE GENOMIC DNA]</scope>
    <source>
        <strain evidence="8 9">S276</strain>
    </source>
</reference>
<dbReference type="AlphaFoldDB" id="A0A388JZ55"/>
<comment type="caution">
    <text evidence="8">The sequence shown here is derived from an EMBL/GenBank/DDBJ whole genome shotgun (WGS) entry which is preliminary data.</text>
</comment>
<keyword evidence="5" id="KW-0206">Cytoskeleton</keyword>
<name>A0A388JZ55_CHABU</name>
<feature type="compositionally biased region" description="Low complexity" evidence="6">
    <location>
        <begin position="115"/>
        <end position="129"/>
    </location>
</feature>